<dbReference type="EMBL" id="VIKR01000005">
    <property type="protein sequence ID" value="TQV72101.1"/>
    <property type="molecule type" value="Genomic_DNA"/>
</dbReference>
<sequence length="177" mass="20047">MKTAQEQLSTYKSVHLSKKNIATHFIGVPSIIWSLSLLLSLYSFPVSVASVSFSLTPAMVFFGLVFIYYIKLHWRLSLGLFLFIVPVVYTTTLVAANPNALWIAVGVFFVGWVIQFIGHHYEKAKPAFVDDLNQLLIGPFFLMAEVYFMCGWEKQLEAEITPMAVEKRRAFEAAKQS</sequence>
<dbReference type="AlphaFoldDB" id="A0A545T4F4"/>
<accession>A0A545T4F4</accession>
<dbReference type="Proteomes" id="UP000317839">
    <property type="component" value="Unassembled WGS sequence"/>
</dbReference>
<dbReference type="PANTHER" id="PTHR28026">
    <property type="entry name" value="DUF962 DOMAIN PROTEIN (AFU_ORTHOLOGUE AFUA_8G05310)"/>
    <property type="match status" value="1"/>
</dbReference>
<proteinExistence type="predicted"/>
<organism evidence="2 3">
    <name type="scientific">Aliikangiella marina</name>
    <dbReference type="NCBI Taxonomy" id="1712262"/>
    <lineage>
        <taxon>Bacteria</taxon>
        <taxon>Pseudomonadati</taxon>
        <taxon>Pseudomonadota</taxon>
        <taxon>Gammaproteobacteria</taxon>
        <taxon>Oceanospirillales</taxon>
        <taxon>Pleioneaceae</taxon>
        <taxon>Aliikangiella</taxon>
    </lineage>
</organism>
<dbReference type="PANTHER" id="PTHR28026:SF9">
    <property type="entry name" value="2-HYDROXY-PALMITIC ACID DIOXYGENASE MPO1"/>
    <property type="match status" value="1"/>
</dbReference>
<dbReference type="GO" id="GO:0046521">
    <property type="term" value="P:sphingoid catabolic process"/>
    <property type="evidence" value="ECO:0007669"/>
    <property type="project" value="TreeGrafter"/>
</dbReference>
<feature type="transmembrane region" description="Helical" evidence="1">
    <location>
        <begin position="21"/>
        <end position="42"/>
    </location>
</feature>
<dbReference type="RefSeq" id="WP_142943429.1">
    <property type="nucleotide sequence ID" value="NZ_VIKR01000005.1"/>
</dbReference>
<evidence type="ECO:0000313" key="2">
    <source>
        <dbReference type="EMBL" id="TQV72101.1"/>
    </source>
</evidence>
<dbReference type="OrthoDB" id="5515308at2"/>
<dbReference type="GO" id="GO:0016020">
    <property type="term" value="C:membrane"/>
    <property type="evidence" value="ECO:0007669"/>
    <property type="project" value="GOC"/>
</dbReference>
<evidence type="ECO:0000313" key="3">
    <source>
        <dbReference type="Proteomes" id="UP000317839"/>
    </source>
</evidence>
<name>A0A545T4F4_9GAMM</name>
<comment type="caution">
    <text evidence="2">The sequence shown here is derived from an EMBL/GenBank/DDBJ whole genome shotgun (WGS) entry which is preliminary data.</text>
</comment>
<protein>
    <submittedName>
        <fullName evidence="2">DUF962 domain-containing protein</fullName>
    </submittedName>
</protein>
<feature type="transmembrane region" description="Helical" evidence="1">
    <location>
        <begin position="76"/>
        <end position="94"/>
    </location>
</feature>
<keyword evidence="3" id="KW-1185">Reference proteome</keyword>
<keyword evidence="1" id="KW-0472">Membrane</keyword>
<dbReference type="Pfam" id="PF06127">
    <property type="entry name" value="Mpo1-like"/>
    <property type="match status" value="1"/>
</dbReference>
<dbReference type="InterPro" id="IPR009305">
    <property type="entry name" value="Mpo1-like"/>
</dbReference>
<reference evidence="2 3" key="1">
    <citation type="submission" date="2019-06" db="EMBL/GenBank/DDBJ databases">
        <title>Draft genome of Aliikangiella marina GYP-15.</title>
        <authorList>
            <person name="Wang G."/>
        </authorList>
    </citation>
    <scope>NUCLEOTIDE SEQUENCE [LARGE SCALE GENOMIC DNA]</scope>
    <source>
        <strain evidence="2 3">GYP-15</strain>
    </source>
</reference>
<feature type="transmembrane region" description="Helical" evidence="1">
    <location>
        <begin position="48"/>
        <end position="69"/>
    </location>
</feature>
<evidence type="ECO:0000256" key="1">
    <source>
        <dbReference type="SAM" id="Phobius"/>
    </source>
</evidence>
<gene>
    <name evidence="2" type="ORF">FLL45_17925</name>
</gene>
<keyword evidence="1" id="KW-1133">Transmembrane helix</keyword>
<keyword evidence="1" id="KW-0812">Transmembrane</keyword>
<feature type="transmembrane region" description="Helical" evidence="1">
    <location>
        <begin position="100"/>
        <end position="118"/>
    </location>
</feature>